<dbReference type="EMBL" id="QAOT01000001">
    <property type="protein sequence ID" value="PTR20778.1"/>
    <property type="molecule type" value="Genomic_DNA"/>
</dbReference>
<dbReference type="Proteomes" id="UP000244060">
    <property type="component" value="Unassembled WGS sequence"/>
</dbReference>
<gene>
    <name evidence="3" type="ORF">C8J28_10198</name>
</gene>
<keyword evidence="1" id="KW-0813">Transport</keyword>
<sequence>MAEEPDPDRLRALEERIAKANSGRKSGRSTAGKGFSQGEVAWRMVIELVSGMVLGLAIGYGLDWTFGTMPIFLMIFALLGFVAGVKTMLRTARQLQVSDRDRTADTSARGD</sequence>
<dbReference type="PIRSF" id="PIRSF032126">
    <property type="entry name" value="F0F1_ATP_synthase_subunit_I"/>
    <property type="match status" value="1"/>
</dbReference>
<evidence type="ECO:0000313" key="3">
    <source>
        <dbReference type="EMBL" id="PTR20778.1"/>
    </source>
</evidence>
<keyword evidence="1" id="KW-0406">Ion transport</keyword>
<keyword evidence="1" id="KW-0375">Hydrogen ion transport</keyword>
<dbReference type="GO" id="GO:1902600">
    <property type="term" value="P:proton transmembrane transport"/>
    <property type="evidence" value="ECO:0007669"/>
    <property type="project" value="UniProtKB-KW"/>
</dbReference>
<evidence type="ECO:0000256" key="1">
    <source>
        <dbReference type="PIRNR" id="PIRNR032126"/>
    </source>
</evidence>
<feature type="transmembrane region" description="Helical" evidence="2">
    <location>
        <begin position="40"/>
        <end position="60"/>
    </location>
</feature>
<dbReference type="AlphaFoldDB" id="A0A2T5KEC6"/>
<dbReference type="RefSeq" id="WP_011907255.1">
    <property type="nucleotide sequence ID" value="NZ_CP089965.1"/>
</dbReference>
<feature type="transmembrane region" description="Helical" evidence="2">
    <location>
        <begin position="66"/>
        <end position="85"/>
    </location>
</feature>
<reference evidence="3 4" key="1">
    <citation type="submission" date="2018-04" db="EMBL/GenBank/DDBJ databases">
        <title>Genomic Encyclopedia of Type Strains, Phase III (KMG-III): the genomes of soil and plant-associated and newly described type strains.</title>
        <authorList>
            <person name="Whitman W."/>
        </authorList>
    </citation>
    <scope>NUCLEOTIDE SEQUENCE [LARGE SCALE GENOMIC DNA]</scope>
    <source>
        <strain evidence="3 4">KA25</strain>
    </source>
</reference>
<dbReference type="GO" id="GO:0045259">
    <property type="term" value="C:proton-transporting ATP synthase complex"/>
    <property type="evidence" value="ECO:0007669"/>
    <property type="project" value="UniProtKB-UniRule"/>
</dbReference>
<dbReference type="InterPro" id="IPR032820">
    <property type="entry name" value="ATPase_put"/>
</dbReference>
<evidence type="ECO:0000313" key="4">
    <source>
        <dbReference type="Proteomes" id="UP000244060"/>
    </source>
</evidence>
<keyword evidence="1 2" id="KW-0472">Membrane</keyword>
<accession>A0A2T5KEC6</accession>
<dbReference type="Pfam" id="PF09527">
    <property type="entry name" value="ATPase_gene1"/>
    <property type="match status" value="1"/>
</dbReference>
<name>A0A2T5KEC6_9RHOB</name>
<dbReference type="InterPro" id="IPR016989">
    <property type="entry name" value="Atp1_alphaprobac"/>
</dbReference>
<proteinExistence type="inferred from homology"/>
<evidence type="ECO:0000256" key="2">
    <source>
        <dbReference type="SAM" id="Phobius"/>
    </source>
</evidence>
<protein>
    <recommendedName>
        <fullName evidence="1">ATP synthase protein I</fullName>
    </recommendedName>
</protein>
<comment type="similarity">
    <text evidence="1">Belongs to the bacterial AtpI family.</text>
</comment>
<comment type="function">
    <text evidence="1">A possible function for this protein is to guide the assembly of the membrane sector of the ATPase enzyme complex.</text>
</comment>
<keyword evidence="4" id="KW-1185">Reference proteome</keyword>
<keyword evidence="2" id="KW-1133">Transmembrane helix</keyword>
<keyword evidence="2" id="KW-0812">Transmembrane</keyword>
<comment type="caution">
    <text evidence="3">The sequence shown here is derived from an EMBL/GenBank/DDBJ whole genome shotgun (WGS) entry which is preliminary data.</text>
</comment>
<dbReference type="OrthoDB" id="15401at2"/>
<organism evidence="3 4">
    <name type="scientific">Cereibacter azotoformans</name>
    <dbReference type="NCBI Taxonomy" id="43057"/>
    <lineage>
        <taxon>Bacteria</taxon>
        <taxon>Pseudomonadati</taxon>
        <taxon>Pseudomonadota</taxon>
        <taxon>Alphaproteobacteria</taxon>
        <taxon>Rhodobacterales</taxon>
        <taxon>Paracoccaceae</taxon>
        <taxon>Cereibacter</taxon>
    </lineage>
</organism>